<reference evidence="2 3" key="1">
    <citation type="submission" date="2017-03" db="EMBL/GenBank/DDBJ databases">
        <title>Comparative genomics of the toxic Baltic Sea cyanobacteria Nodularia spumigena UHCC 0039 and its response on varying salinity.</title>
        <authorList>
            <person name="Teikari J.E."/>
        </authorList>
    </citation>
    <scope>NUCLEOTIDE SEQUENCE [LARGE SCALE GENOMIC DNA]</scope>
    <source>
        <strain evidence="2 3">UHCC 0039</strain>
    </source>
</reference>
<proteinExistence type="predicted"/>
<dbReference type="RefSeq" id="WP_017803904.1">
    <property type="nucleotide sequence ID" value="NZ_CAWNZE010000001.1"/>
</dbReference>
<organism evidence="2 3">
    <name type="scientific">Nodularia spumigena UHCC 0039</name>
    <dbReference type="NCBI Taxonomy" id="1914872"/>
    <lineage>
        <taxon>Bacteria</taxon>
        <taxon>Bacillati</taxon>
        <taxon>Cyanobacteriota</taxon>
        <taxon>Cyanophyceae</taxon>
        <taxon>Nostocales</taxon>
        <taxon>Nodulariaceae</taxon>
        <taxon>Nodularia</taxon>
    </lineage>
</organism>
<evidence type="ECO:0000313" key="3">
    <source>
        <dbReference type="Proteomes" id="UP000244056"/>
    </source>
</evidence>
<name>A0A2S0Q5X4_NODSP</name>
<dbReference type="GeneID" id="78016697"/>
<dbReference type="EMBL" id="CP020114">
    <property type="protein sequence ID" value="AVZ30115.1"/>
    <property type="molecule type" value="Genomic_DNA"/>
</dbReference>
<feature type="region of interest" description="Disordered" evidence="1">
    <location>
        <begin position="17"/>
        <end position="67"/>
    </location>
</feature>
<dbReference type="KEGG" id="nsp:BMF81_01339"/>
<dbReference type="Proteomes" id="UP000244056">
    <property type="component" value="Chromosome"/>
</dbReference>
<evidence type="ECO:0000313" key="2">
    <source>
        <dbReference type="EMBL" id="AVZ30115.1"/>
    </source>
</evidence>
<feature type="compositionally biased region" description="Basic and acidic residues" evidence="1">
    <location>
        <begin position="33"/>
        <end position="67"/>
    </location>
</feature>
<evidence type="ECO:0000256" key="1">
    <source>
        <dbReference type="SAM" id="MobiDB-lite"/>
    </source>
</evidence>
<protein>
    <submittedName>
        <fullName evidence="2">Uncharacterized protein</fullName>
    </submittedName>
</protein>
<accession>A0A2S0Q5X4</accession>
<sequence>MSAQITKSDLFEELSAEQQQLLAGGQGPTFQMRPDERGFDRDGGDFGRYDRDFGRDDRDFGRDDRRSEGRVRRIPIRLTGILEVIK</sequence>
<gene>
    <name evidence="2" type="ORF">BMF81_01339</name>
</gene>
<dbReference type="AlphaFoldDB" id="A0A2S0Q5X4"/>